<dbReference type="FunFam" id="2.30.130.10:FF:000007">
    <property type="entry name" value="Glutamate 5-kinase"/>
    <property type="match status" value="1"/>
</dbReference>
<dbReference type="InterPro" id="IPR036974">
    <property type="entry name" value="PUA_sf"/>
</dbReference>
<evidence type="ECO:0000256" key="3">
    <source>
        <dbReference type="ARBA" id="ARBA00022650"/>
    </source>
</evidence>
<dbReference type="PROSITE" id="PS50890">
    <property type="entry name" value="PUA"/>
    <property type="match status" value="1"/>
</dbReference>
<keyword evidence="4 8" id="KW-0808">Transferase</keyword>
<comment type="subcellular location">
    <subcellularLocation>
        <location evidence="8">Cytoplasm</location>
    </subcellularLocation>
</comment>
<dbReference type="GO" id="GO:0003723">
    <property type="term" value="F:RNA binding"/>
    <property type="evidence" value="ECO:0007669"/>
    <property type="project" value="InterPro"/>
</dbReference>
<keyword evidence="11" id="KW-1185">Reference proteome</keyword>
<accession>A0A366XTL2</accession>
<dbReference type="PIRSF" id="PIRSF000729">
    <property type="entry name" value="GK"/>
    <property type="match status" value="1"/>
</dbReference>
<dbReference type="CDD" id="cd21157">
    <property type="entry name" value="PUA_G5K"/>
    <property type="match status" value="1"/>
</dbReference>
<dbReference type="InterPro" id="IPR041739">
    <property type="entry name" value="G5K_ProB"/>
</dbReference>
<evidence type="ECO:0000256" key="7">
    <source>
        <dbReference type="ARBA" id="ARBA00022840"/>
    </source>
</evidence>
<comment type="pathway">
    <text evidence="8">Amino-acid biosynthesis; L-proline biosynthesis; L-glutamate 5-semialdehyde from L-glutamate: step 1/2.</text>
</comment>
<keyword evidence="3 8" id="KW-0641">Proline biosynthesis</keyword>
<sequence length="373" mass="40098">MKKQRIVVKIGSSSLTNANGGLSDEKMREHSSAIAKLKSLGHEVVLISSGAVAAGFTDLGYPTRPVTIAGKQSAAAVGQGLLMQAYGELFKRYSIVTAQLLLTRNNFLNKDQYKNIFQTFSELLQRGVLPIVNENDSVAVEELTFGDNDMLSALVSGIVNADLLIILTDINGLFDKNPKTSPDAKKYHYLPEISEGILKSTGAEGSKFGTGGMKSKVEAAQTALSLGINSFIGTGQGEDKLLDILEGKGDGTYIGFSNAQSMKNTKQWIAVHSEVAGEIMVDEGAEEALLKRGKSLLPAGIVSVKGSFKASDVVNVLNEKGKIIGRGQVNYPADELHEIKGKPSNEAQKHTSRTSAEVIHRNNWVTVMKEQFN</sequence>
<dbReference type="GO" id="GO:0055129">
    <property type="term" value="P:L-proline biosynthetic process"/>
    <property type="evidence" value="ECO:0007669"/>
    <property type="project" value="UniProtKB-UniRule"/>
</dbReference>
<reference evidence="10 11" key="1">
    <citation type="submission" date="2018-07" db="EMBL/GenBank/DDBJ databases">
        <title>Lottiidibacillus patelloidae gen. nov., sp. nov., isolated from the intestinal tract of a marine limpet and the reclassification of B. taeanensis BH030017T, B. algicola KMM 3737T and B. hwajinpoensis SW-72T as genus Lottiidibacillus.</title>
        <authorList>
            <person name="Liu R."/>
            <person name="Huang Z."/>
        </authorList>
    </citation>
    <scope>NUCLEOTIDE SEQUENCE [LARGE SCALE GENOMIC DNA]</scope>
    <source>
        <strain evidence="10 11">BH030017</strain>
    </source>
</reference>
<evidence type="ECO:0000313" key="10">
    <source>
        <dbReference type="EMBL" id="RBW69482.1"/>
    </source>
</evidence>
<dbReference type="PROSITE" id="PS00902">
    <property type="entry name" value="GLUTAMATE_5_KINASE"/>
    <property type="match status" value="1"/>
</dbReference>
<feature type="binding site" evidence="8">
    <location>
        <position position="148"/>
    </location>
    <ligand>
        <name>substrate</name>
    </ligand>
</feature>
<feature type="binding site" evidence="8">
    <location>
        <position position="9"/>
    </location>
    <ligand>
        <name>ATP</name>
        <dbReference type="ChEBI" id="CHEBI:30616"/>
    </ligand>
</feature>
<dbReference type="SMART" id="SM00359">
    <property type="entry name" value="PUA"/>
    <property type="match status" value="1"/>
</dbReference>
<dbReference type="EMBL" id="QOCW01000010">
    <property type="protein sequence ID" value="RBW69482.1"/>
    <property type="molecule type" value="Genomic_DNA"/>
</dbReference>
<dbReference type="Gene3D" id="2.30.130.10">
    <property type="entry name" value="PUA domain"/>
    <property type="match status" value="1"/>
</dbReference>
<protein>
    <recommendedName>
        <fullName evidence="8">Glutamate 5-kinase</fullName>
        <ecNumber evidence="8">2.7.2.11</ecNumber>
    </recommendedName>
    <alternativeName>
        <fullName evidence="8">Gamma-glutamyl kinase</fullName>
        <shortName evidence="8">GK</shortName>
    </alternativeName>
</protein>
<evidence type="ECO:0000256" key="1">
    <source>
        <dbReference type="ARBA" id="ARBA00022490"/>
    </source>
</evidence>
<evidence type="ECO:0000256" key="6">
    <source>
        <dbReference type="ARBA" id="ARBA00022777"/>
    </source>
</evidence>
<gene>
    <name evidence="8" type="primary">proB</name>
    <name evidence="10" type="ORF">DS031_11200</name>
</gene>
<feature type="binding site" evidence="8">
    <location>
        <begin position="210"/>
        <end position="216"/>
    </location>
    <ligand>
        <name>ATP</name>
        <dbReference type="ChEBI" id="CHEBI:30616"/>
    </ligand>
</feature>
<dbReference type="PANTHER" id="PTHR43654:SF1">
    <property type="entry name" value="ISOPENTENYL PHOSPHATE KINASE"/>
    <property type="match status" value="1"/>
</dbReference>
<evidence type="ECO:0000256" key="2">
    <source>
        <dbReference type="ARBA" id="ARBA00022605"/>
    </source>
</evidence>
<comment type="caution">
    <text evidence="10">The sequence shown here is derived from an EMBL/GenBank/DDBJ whole genome shotgun (WGS) entry which is preliminary data.</text>
</comment>
<keyword evidence="1 8" id="KW-0963">Cytoplasm</keyword>
<evidence type="ECO:0000256" key="8">
    <source>
        <dbReference type="HAMAP-Rule" id="MF_00456"/>
    </source>
</evidence>
<evidence type="ECO:0000256" key="5">
    <source>
        <dbReference type="ARBA" id="ARBA00022741"/>
    </source>
</evidence>
<dbReference type="Gene3D" id="3.40.1160.10">
    <property type="entry name" value="Acetylglutamate kinase-like"/>
    <property type="match status" value="1"/>
</dbReference>
<keyword evidence="2 8" id="KW-0028">Amino-acid biosynthesis</keyword>
<dbReference type="InterPro" id="IPR002478">
    <property type="entry name" value="PUA"/>
</dbReference>
<evidence type="ECO:0000313" key="11">
    <source>
        <dbReference type="Proteomes" id="UP000253314"/>
    </source>
</evidence>
<dbReference type="CDD" id="cd04242">
    <property type="entry name" value="AAK_G5K_ProB"/>
    <property type="match status" value="1"/>
</dbReference>
<dbReference type="PANTHER" id="PTHR43654">
    <property type="entry name" value="GLUTAMATE 5-KINASE"/>
    <property type="match status" value="1"/>
</dbReference>
<name>A0A366XTL2_9BACI</name>
<dbReference type="SUPFAM" id="SSF88697">
    <property type="entry name" value="PUA domain-like"/>
    <property type="match status" value="1"/>
</dbReference>
<dbReference type="GO" id="GO:0005829">
    <property type="term" value="C:cytosol"/>
    <property type="evidence" value="ECO:0007669"/>
    <property type="project" value="TreeGrafter"/>
</dbReference>
<dbReference type="Pfam" id="PF01472">
    <property type="entry name" value="PUA"/>
    <property type="match status" value="1"/>
</dbReference>
<dbReference type="GO" id="GO:0004349">
    <property type="term" value="F:glutamate 5-kinase activity"/>
    <property type="evidence" value="ECO:0007669"/>
    <property type="project" value="UniProtKB-UniRule"/>
</dbReference>
<dbReference type="InterPro" id="IPR015947">
    <property type="entry name" value="PUA-like_sf"/>
</dbReference>
<evidence type="ECO:0000259" key="9">
    <source>
        <dbReference type="SMART" id="SM00359"/>
    </source>
</evidence>
<dbReference type="RefSeq" id="WP_113806172.1">
    <property type="nucleotide sequence ID" value="NZ_QOCW01000010.1"/>
</dbReference>
<comment type="similarity">
    <text evidence="8">Belongs to the glutamate 5-kinase family.</text>
</comment>
<evidence type="ECO:0000256" key="4">
    <source>
        <dbReference type="ARBA" id="ARBA00022679"/>
    </source>
</evidence>
<organism evidence="10 11">
    <name type="scientific">Bacillus taeanensis</name>
    <dbReference type="NCBI Taxonomy" id="273032"/>
    <lineage>
        <taxon>Bacteria</taxon>
        <taxon>Bacillati</taxon>
        <taxon>Bacillota</taxon>
        <taxon>Bacilli</taxon>
        <taxon>Bacillales</taxon>
        <taxon>Bacillaceae</taxon>
        <taxon>Bacillus</taxon>
    </lineage>
</organism>
<dbReference type="InterPro" id="IPR036393">
    <property type="entry name" value="AceGlu_kinase-like_sf"/>
</dbReference>
<dbReference type="InterPro" id="IPR019797">
    <property type="entry name" value="Glutamate_5-kinase_CS"/>
</dbReference>
<feature type="binding site" evidence="8">
    <location>
        <begin position="168"/>
        <end position="169"/>
    </location>
    <ligand>
        <name>ATP</name>
        <dbReference type="ChEBI" id="CHEBI:30616"/>
    </ligand>
</feature>
<comment type="catalytic activity">
    <reaction evidence="8">
        <text>L-glutamate + ATP = L-glutamyl 5-phosphate + ADP</text>
        <dbReference type="Rhea" id="RHEA:14877"/>
        <dbReference type="ChEBI" id="CHEBI:29985"/>
        <dbReference type="ChEBI" id="CHEBI:30616"/>
        <dbReference type="ChEBI" id="CHEBI:58274"/>
        <dbReference type="ChEBI" id="CHEBI:456216"/>
        <dbReference type="EC" id="2.7.2.11"/>
    </reaction>
</comment>
<feature type="domain" description="PUA" evidence="9">
    <location>
        <begin position="277"/>
        <end position="363"/>
    </location>
</feature>
<feature type="binding site" evidence="8">
    <location>
        <position position="49"/>
    </location>
    <ligand>
        <name>substrate</name>
    </ligand>
</feature>
<dbReference type="AlphaFoldDB" id="A0A366XTL2"/>
<dbReference type="PRINTS" id="PR00474">
    <property type="entry name" value="GLU5KINASE"/>
</dbReference>
<dbReference type="EC" id="2.7.2.11" evidence="8"/>
<dbReference type="HAMAP" id="MF_00456">
    <property type="entry name" value="ProB"/>
    <property type="match status" value="1"/>
</dbReference>
<dbReference type="UniPathway" id="UPA00098">
    <property type="reaction ID" value="UER00359"/>
</dbReference>
<keyword evidence="6 8" id="KW-0418">Kinase</keyword>
<dbReference type="Pfam" id="PF00696">
    <property type="entry name" value="AA_kinase"/>
    <property type="match status" value="1"/>
</dbReference>
<dbReference type="Proteomes" id="UP000253314">
    <property type="component" value="Unassembled WGS sequence"/>
</dbReference>
<feature type="binding site" evidence="8">
    <location>
        <position position="136"/>
    </location>
    <ligand>
        <name>substrate</name>
    </ligand>
</feature>
<dbReference type="GO" id="GO:0005524">
    <property type="term" value="F:ATP binding"/>
    <property type="evidence" value="ECO:0007669"/>
    <property type="project" value="UniProtKB-KW"/>
</dbReference>
<dbReference type="NCBIfam" id="TIGR01027">
    <property type="entry name" value="proB"/>
    <property type="match status" value="1"/>
</dbReference>
<dbReference type="FunFam" id="3.40.1160.10:FF:000018">
    <property type="entry name" value="Glutamate 5-kinase"/>
    <property type="match status" value="1"/>
</dbReference>
<dbReference type="SUPFAM" id="SSF53633">
    <property type="entry name" value="Carbamate kinase-like"/>
    <property type="match status" value="1"/>
</dbReference>
<dbReference type="InterPro" id="IPR005715">
    <property type="entry name" value="Glu_5kinase/COase_Synthase"/>
</dbReference>
<keyword evidence="7 8" id="KW-0067">ATP-binding</keyword>
<comment type="function">
    <text evidence="8">Catalyzes the transfer of a phosphate group to glutamate to form L-glutamate 5-phosphate.</text>
</comment>
<dbReference type="InterPro" id="IPR011529">
    <property type="entry name" value="Glu_5kinase"/>
</dbReference>
<dbReference type="InterPro" id="IPR001057">
    <property type="entry name" value="Glu/AcGlu_kinase"/>
</dbReference>
<proteinExistence type="inferred from homology"/>
<dbReference type="InterPro" id="IPR001048">
    <property type="entry name" value="Asp/Glu/Uridylate_kinase"/>
</dbReference>
<keyword evidence="5 8" id="KW-0547">Nucleotide-binding</keyword>
<dbReference type="OrthoDB" id="9804434at2"/>